<comment type="caution">
    <text evidence="2">The sequence shown here is derived from an EMBL/GenBank/DDBJ whole genome shotgun (WGS) entry which is preliminary data.</text>
</comment>
<evidence type="ECO:0000313" key="3">
    <source>
        <dbReference type="Proteomes" id="UP000770015"/>
    </source>
</evidence>
<keyword evidence="3" id="KW-1185">Reference proteome</keyword>
<feature type="compositionally biased region" description="Polar residues" evidence="1">
    <location>
        <begin position="15"/>
        <end position="24"/>
    </location>
</feature>
<proteinExistence type="predicted"/>
<feature type="region of interest" description="Disordered" evidence="1">
    <location>
        <begin position="1"/>
        <end position="24"/>
    </location>
</feature>
<organism evidence="2 3">
    <name type="scientific">Plectosphaerella plurivora</name>
    <dbReference type="NCBI Taxonomy" id="936078"/>
    <lineage>
        <taxon>Eukaryota</taxon>
        <taxon>Fungi</taxon>
        <taxon>Dikarya</taxon>
        <taxon>Ascomycota</taxon>
        <taxon>Pezizomycotina</taxon>
        <taxon>Sordariomycetes</taxon>
        <taxon>Hypocreomycetidae</taxon>
        <taxon>Glomerellales</taxon>
        <taxon>Plectosphaerellaceae</taxon>
        <taxon>Plectosphaerella</taxon>
    </lineage>
</organism>
<dbReference type="Proteomes" id="UP000770015">
    <property type="component" value="Unassembled WGS sequence"/>
</dbReference>
<dbReference type="EMBL" id="JAGSXJ010000003">
    <property type="protein sequence ID" value="KAH6693667.1"/>
    <property type="molecule type" value="Genomic_DNA"/>
</dbReference>
<dbReference type="AlphaFoldDB" id="A0A9P9ADX5"/>
<accession>A0A9P9ADX5</accession>
<name>A0A9P9ADX5_9PEZI</name>
<dbReference type="OrthoDB" id="4395072at2759"/>
<evidence type="ECO:0000256" key="1">
    <source>
        <dbReference type="SAM" id="MobiDB-lite"/>
    </source>
</evidence>
<reference evidence="2" key="1">
    <citation type="journal article" date="2021" name="Nat. Commun.">
        <title>Genetic determinants of endophytism in the Arabidopsis root mycobiome.</title>
        <authorList>
            <person name="Mesny F."/>
            <person name="Miyauchi S."/>
            <person name="Thiergart T."/>
            <person name="Pickel B."/>
            <person name="Atanasova L."/>
            <person name="Karlsson M."/>
            <person name="Huettel B."/>
            <person name="Barry K.W."/>
            <person name="Haridas S."/>
            <person name="Chen C."/>
            <person name="Bauer D."/>
            <person name="Andreopoulos W."/>
            <person name="Pangilinan J."/>
            <person name="LaButti K."/>
            <person name="Riley R."/>
            <person name="Lipzen A."/>
            <person name="Clum A."/>
            <person name="Drula E."/>
            <person name="Henrissat B."/>
            <person name="Kohler A."/>
            <person name="Grigoriev I.V."/>
            <person name="Martin F.M."/>
            <person name="Hacquard S."/>
        </authorList>
    </citation>
    <scope>NUCLEOTIDE SEQUENCE</scope>
    <source>
        <strain evidence="2">MPI-SDFR-AT-0117</strain>
    </source>
</reference>
<gene>
    <name evidence="2" type="ORF">F5X68DRAFT_228078</name>
</gene>
<sequence>MKRKEEQLSRRIRIGQSSARQPRSRVCQNAPQAKLEMLGPLAVDGSLILRPAIRIECDKGTIKEIRAAVRGKGFDRFRDMPGFRNIRVVEGARGTSATGQEMKDPQIKYLELDEFDGKLDVEFHLGFLPTESASQGAVCRTTLYHNGARAAVRYTRIGGLLDVDGCSICVTTAHQIFDSLAQEIHGPLPTESDEEDGDDDPDTYDIDTSLDHGCKTFPPADYTQITKWTRASLGADAFYGGLHIKPAKWKRSRIDIRRGAAITSDFAVLHLRWLRRKSFADNLLSVSPTASNIDTSTAQVLLGGDKMCKAFPSPDKDGVTAYGRHVSTTLLGLDYALPPGSSGAWVVKGDEFLGMIIAGYDGEPLAHMISAENLVADVRAAISGNVLASEKTPRIHGPHMLERAISIGERFGWRLHDDRSPVIRELDQNSSALLKAMDSSSKRRLPLAESILLRHAEWDSLFRLLSCGVDVQYLDLADPLRALKRPWTCTCGAKRELFLESQTVSKSLAARLLEDYFQKEEFINLKSIFKVLLAMRGFR</sequence>
<evidence type="ECO:0000313" key="2">
    <source>
        <dbReference type="EMBL" id="KAH6693667.1"/>
    </source>
</evidence>
<protein>
    <submittedName>
        <fullName evidence="2">Uncharacterized protein</fullName>
    </submittedName>
</protein>